<evidence type="ECO:0008006" key="3">
    <source>
        <dbReference type="Google" id="ProtNLM"/>
    </source>
</evidence>
<dbReference type="PANTHER" id="PTHR33710">
    <property type="entry name" value="BNAC02G09200D PROTEIN"/>
    <property type="match status" value="1"/>
</dbReference>
<reference evidence="1" key="1">
    <citation type="submission" date="2020-06" db="EMBL/GenBank/DDBJ databases">
        <authorList>
            <person name="Li T."/>
            <person name="Hu X."/>
            <person name="Zhang T."/>
            <person name="Song X."/>
            <person name="Zhang H."/>
            <person name="Dai N."/>
            <person name="Sheng W."/>
            <person name="Hou X."/>
            <person name="Wei L."/>
        </authorList>
    </citation>
    <scope>NUCLEOTIDE SEQUENCE</scope>
    <source>
        <strain evidence="1">K16</strain>
        <tissue evidence="1">Leaf</tissue>
    </source>
</reference>
<evidence type="ECO:0000313" key="1">
    <source>
        <dbReference type="EMBL" id="KAK4381101.1"/>
    </source>
</evidence>
<proteinExistence type="predicted"/>
<dbReference type="SUPFAM" id="SSF56219">
    <property type="entry name" value="DNase I-like"/>
    <property type="match status" value="1"/>
</dbReference>
<dbReference type="InterPro" id="IPR036691">
    <property type="entry name" value="Endo/exonu/phosph_ase_sf"/>
</dbReference>
<organism evidence="1 2">
    <name type="scientific">Sesamum angolense</name>
    <dbReference type="NCBI Taxonomy" id="2727404"/>
    <lineage>
        <taxon>Eukaryota</taxon>
        <taxon>Viridiplantae</taxon>
        <taxon>Streptophyta</taxon>
        <taxon>Embryophyta</taxon>
        <taxon>Tracheophyta</taxon>
        <taxon>Spermatophyta</taxon>
        <taxon>Magnoliopsida</taxon>
        <taxon>eudicotyledons</taxon>
        <taxon>Gunneridae</taxon>
        <taxon>Pentapetalae</taxon>
        <taxon>asterids</taxon>
        <taxon>lamiids</taxon>
        <taxon>Lamiales</taxon>
        <taxon>Pedaliaceae</taxon>
        <taxon>Sesamum</taxon>
    </lineage>
</organism>
<dbReference type="Proteomes" id="UP001289374">
    <property type="component" value="Unassembled WGS sequence"/>
</dbReference>
<dbReference type="EMBL" id="JACGWL010000955">
    <property type="protein sequence ID" value="KAK4381101.1"/>
    <property type="molecule type" value="Genomic_DNA"/>
</dbReference>
<keyword evidence="2" id="KW-1185">Reference proteome</keyword>
<reference evidence="1" key="2">
    <citation type="journal article" date="2024" name="Plant">
        <title>Genomic evolution and insights into agronomic trait innovations of Sesamum species.</title>
        <authorList>
            <person name="Miao H."/>
            <person name="Wang L."/>
            <person name="Qu L."/>
            <person name="Liu H."/>
            <person name="Sun Y."/>
            <person name="Le M."/>
            <person name="Wang Q."/>
            <person name="Wei S."/>
            <person name="Zheng Y."/>
            <person name="Lin W."/>
            <person name="Duan Y."/>
            <person name="Cao H."/>
            <person name="Xiong S."/>
            <person name="Wang X."/>
            <person name="Wei L."/>
            <person name="Li C."/>
            <person name="Ma Q."/>
            <person name="Ju M."/>
            <person name="Zhao R."/>
            <person name="Li G."/>
            <person name="Mu C."/>
            <person name="Tian Q."/>
            <person name="Mei H."/>
            <person name="Zhang T."/>
            <person name="Gao T."/>
            <person name="Zhang H."/>
        </authorList>
    </citation>
    <scope>NUCLEOTIDE SEQUENCE</scope>
    <source>
        <strain evidence="1">K16</strain>
    </source>
</reference>
<evidence type="ECO:0000313" key="2">
    <source>
        <dbReference type="Proteomes" id="UP001289374"/>
    </source>
</evidence>
<dbReference type="AlphaFoldDB" id="A0AAE1VX88"/>
<dbReference type="Gene3D" id="3.60.10.10">
    <property type="entry name" value="Endonuclease/exonuclease/phosphatase"/>
    <property type="match status" value="1"/>
</dbReference>
<protein>
    <recommendedName>
        <fullName evidence="3">Endonuclease/exonuclease/phosphatase domain-containing protein</fullName>
    </recommendedName>
</protein>
<accession>A0AAE1VX88</accession>
<sequence length="265" mass="29728">MEYWTDDGLSTVASGVGTPLYADRITKDCSRLDFARYENKHVIPLTVFVKKHNSQSGAAQAELGAEMDTENDVAGLKSAAGQDIPKRGLWDVLKTLSNSISDEPWLVLGDFNAVIDDSEVCGRAADTSVSMAEFHNCILDTGLLHLPFTGCPFTWHNCSEGTRSLWKRLDRMLVNEMWLETWPDSSYINALPSISTIPHSSSMYLETRITGTAMYEVVYKLKALKNVFRQQRKLKGNLTENVRLAKGFLDKAQELFAAYKEDYLL</sequence>
<name>A0AAE1VX88_9LAMI</name>
<gene>
    <name evidence="1" type="ORF">Sango_3000100</name>
</gene>
<comment type="caution">
    <text evidence="1">The sequence shown here is derived from an EMBL/GenBank/DDBJ whole genome shotgun (WGS) entry which is preliminary data.</text>
</comment>
<dbReference type="PANTHER" id="PTHR33710:SF13">
    <property type="entry name" value="ENDONUCLEASE_EXONUCLEASE_PHOSPHATASE FAMILY PROTEIN"/>
    <property type="match status" value="1"/>
</dbReference>